<gene>
    <name evidence="1" type="ORF">BCR25_07975</name>
</gene>
<accession>A0A1E5GIP6</accession>
<sequence length="115" mass="12721">MGIKIDLKGVKAKTSAQAFDRGRYALGNQMIADMNQFVPMQSGGGILRQTAHLSGDNTEVIYDTPYAKAQYYGTNGKAVFRKYSTPGTGKRWDLKAKSLYLPAWKRSFMKGAGFN</sequence>
<dbReference type="OrthoDB" id="2221953at2"/>
<dbReference type="RefSeq" id="WP_069664166.1">
    <property type="nucleotide sequence ID" value="NZ_JBHUJJ010000001.1"/>
</dbReference>
<comment type="caution">
    <text evidence="1">The sequence shown here is derived from an EMBL/GenBank/DDBJ whole genome shotgun (WGS) entry which is preliminary data.</text>
</comment>
<evidence type="ECO:0000313" key="2">
    <source>
        <dbReference type="Proteomes" id="UP000095094"/>
    </source>
</evidence>
<reference evidence="2" key="1">
    <citation type="submission" date="2016-09" db="EMBL/GenBank/DDBJ databases">
        <authorList>
            <person name="Gulvik C.A."/>
        </authorList>
    </citation>
    <scope>NUCLEOTIDE SEQUENCE [LARGE SCALE GENOMIC DNA]</scope>
    <source>
        <strain evidence="2">LMG 8895</strain>
    </source>
</reference>
<dbReference type="EMBL" id="MIJY01000034">
    <property type="protein sequence ID" value="OEG12465.1"/>
    <property type="molecule type" value="Genomic_DNA"/>
</dbReference>
<dbReference type="AlphaFoldDB" id="A0A1E5GIP6"/>
<keyword evidence="2" id="KW-1185">Reference proteome</keyword>
<proteinExistence type="predicted"/>
<dbReference type="Proteomes" id="UP000095094">
    <property type="component" value="Unassembled WGS sequence"/>
</dbReference>
<organism evidence="1 2">
    <name type="scientific">Enterococcus termitis</name>
    <dbReference type="NCBI Taxonomy" id="332950"/>
    <lineage>
        <taxon>Bacteria</taxon>
        <taxon>Bacillati</taxon>
        <taxon>Bacillota</taxon>
        <taxon>Bacilli</taxon>
        <taxon>Lactobacillales</taxon>
        <taxon>Enterococcaceae</taxon>
        <taxon>Enterococcus</taxon>
    </lineage>
</organism>
<dbReference type="Pfam" id="PF11114">
    <property type="entry name" value="Minor_capsid_2"/>
    <property type="match status" value="1"/>
</dbReference>
<name>A0A1E5GIP6_9ENTE</name>
<protein>
    <submittedName>
        <fullName evidence="1">Capsid protein</fullName>
    </submittedName>
</protein>
<dbReference type="InterPro" id="IPR021080">
    <property type="entry name" value="Minor_capsid_protein"/>
</dbReference>
<evidence type="ECO:0000313" key="1">
    <source>
        <dbReference type="EMBL" id="OEG12465.1"/>
    </source>
</evidence>